<feature type="signal peptide" evidence="5">
    <location>
        <begin position="1"/>
        <end position="21"/>
    </location>
</feature>
<dbReference type="InterPro" id="IPR013517">
    <property type="entry name" value="FG-GAP"/>
</dbReference>
<dbReference type="PROSITE" id="PS51470">
    <property type="entry name" value="FG_GAP"/>
    <property type="match status" value="2"/>
</dbReference>
<dbReference type="PANTHER" id="PTHR23221:SF7">
    <property type="entry name" value="PHOSPHATIDYLINOSITOL-GLYCAN-SPECIFIC PHOSPHOLIPASE D"/>
    <property type="match status" value="1"/>
</dbReference>
<evidence type="ECO:0000256" key="2">
    <source>
        <dbReference type="ARBA" id="ARBA00022737"/>
    </source>
</evidence>
<dbReference type="Pfam" id="PF13517">
    <property type="entry name" value="FG-GAP_3"/>
    <property type="match status" value="1"/>
</dbReference>
<dbReference type="GO" id="GO:0016787">
    <property type="term" value="F:hydrolase activity"/>
    <property type="evidence" value="ECO:0007669"/>
    <property type="project" value="UniProtKB-KW"/>
</dbReference>
<dbReference type="EMBL" id="FOBF01000003">
    <property type="protein sequence ID" value="SEK88914.1"/>
    <property type="molecule type" value="Genomic_DNA"/>
</dbReference>
<keyword evidence="1 5" id="KW-0732">Signal</keyword>
<evidence type="ECO:0000256" key="4">
    <source>
        <dbReference type="ARBA" id="ARBA00023180"/>
    </source>
</evidence>
<dbReference type="Proteomes" id="UP000198953">
    <property type="component" value="Unassembled WGS sequence"/>
</dbReference>
<dbReference type="SUPFAM" id="SSF69318">
    <property type="entry name" value="Integrin alpha N-terminal domain"/>
    <property type="match status" value="1"/>
</dbReference>
<evidence type="ECO:0000313" key="6">
    <source>
        <dbReference type="EMBL" id="SEK88914.1"/>
    </source>
</evidence>
<gene>
    <name evidence="6" type="ORF">SAMN05660976_01331</name>
</gene>
<keyword evidence="7" id="KW-1185">Reference proteome</keyword>
<dbReference type="InterPro" id="IPR013519">
    <property type="entry name" value="Int_alpha_beta-p"/>
</dbReference>
<keyword evidence="3" id="KW-0378">Hydrolase</keyword>
<reference evidence="6 7" key="1">
    <citation type="submission" date="2016-10" db="EMBL/GenBank/DDBJ databases">
        <authorList>
            <person name="de Groot N.N."/>
        </authorList>
    </citation>
    <scope>NUCLEOTIDE SEQUENCE [LARGE SCALE GENOMIC DNA]</scope>
    <source>
        <strain evidence="6 7">DSM 43357</strain>
    </source>
</reference>
<protein>
    <submittedName>
        <fullName evidence="6">FG-GAP repeat-containing protein</fullName>
    </submittedName>
</protein>
<organism evidence="6 7">
    <name type="scientific">Nonomuraea pusilla</name>
    <dbReference type="NCBI Taxonomy" id="46177"/>
    <lineage>
        <taxon>Bacteria</taxon>
        <taxon>Bacillati</taxon>
        <taxon>Actinomycetota</taxon>
        <taxon>Actinomycetes</taxon>
        <taxon>Streptosporangiales</taxon>
        <taxon>Streptosporangiaceae</taxon>
        <taxon>Nonomuraea</taxon>
    </lineage>
</organism>
<name>A0A1H7KQS3_9ACTN</name>
<dbReference type="AlphaFoldDB" id="A0A1H7KQS3"/>
<evidence type="ECO:0000313" key="7">
    <source>
        <dbReference type="Proteomes" id="UP000198953"/>
    </source>
</evidence>
<dbReference type="STRING" id="46177.SAMN05660976_01331"/>
<dbReference type="SMART" id="SM00191">
    <property type="entry name" value="Int_alpha"/>
    <property type="match status" value="4"/>
</dbReference>
<evidence type="ECO:0000256" key="1">
    <source>
        <dbReference type="ARBA" id="ARBA00022729"/>
    </source>
</evidence>
<accession>A0A1H7KQS3</accession>
<evidence type="ECO:0000256" key="5">
    <source>
        <dbReference type="SAM" id="SignalP"/>
    </source>
</evidence>
<dbReference type="Gene3D" id="2.130.10.130">
    <property type="entry name" value="Integrin alpha, N-terminal"/>
    <property type="match status" value="3"/>
</dbReference>
<dbReference type="InterPro" id="IPR028994">
    <property type="entry name" value="Integrin_alpha_N"/>
</dbReference>
<evidence type="ECO:0000256" key="3">
    <source>
        <dbReference type="ARBA" id="ARBA00022801"/>
    </source>
</evidence>
<dbReference type="PANTHER" id="PTHR23221">
    <property type="entry name" value="GLYCOSYLPHOSPHATIDYLINOSITOL PHOSPHOLIPASE D"/>
    <property type="match status" value="1"/>
</dbReference>
<dbReference type="Pfam" id="PF01839">
    <property type="entry name" value="FG-GAP"/>
    <property type="match status" value="2"/>
</dbReference>
<keyword evidence="4" id="KW-0325">Glycoprotein</keyword>
<keyword evidence="2" id="KW-0677">Repeat</keyword>
<sequence>MAWPAAVLALTALLTSPAAPAAAAAPAGRDFNGDGYNDLAVGTPAAPGPNGTTGAATILYGGPGGIGGHTVRRPAADCKSDWNVPCRGWGTALAAGDLDGDSAADLVLVGVYPKTQIDSWKSGSVKTTAYPYSGPGAVLGSGLSVGQFDGQPGADVVGVDDSSGFEAGGGTYPASRLTARLNGADWTRNAFHDGWVRVRSMATGDVHGSGRSQMAVIISKYTADGQEEAPYLWLLDDLTRQPASVEDGLWAWGGLCTTANRDVLGCPKKDSRLAMGDVDGDGHLDVVMATPSSRGLQIWYGSAAGFSQFPGFSAHDIGWFDAGAMTGQDLAVGDVNGDGAAEIVLGAPKAASAGRADAGAVVVVPGSKSSPRGPVLSAARIVTQDGMGSADPIGEQSQAGDLFGASVRVLDVTGDGKAEVVVGAPAKNGGAGMLVVLRGSASGVSDAGAQVFHPGQFGLDSPQTAFGGILPL</sequence>
<proteinExistence type="predicted"/>
<feature type="chain" id="PRO_5039541449" evidence="5">
    <location>
        <begin position="22"/>
        <end position="472"/>
    </location>
</feature>